<keyword evidence="4 7" id="KW-0418">Kinase</keyword>
<keyword evidence="6 7" id="KW-0057">Aromatic amino acid biosynthesis</keyword>
<organism evidence="8 9">
    <name type="scientific">Desulforamulus reducens (strain ATCC BAA-1160 / DSM 100696 / MI-1)</name>
    <name type="common">Desulfotomaculum reducens</name>
    <dbReference type="NCBI Taxonomy" id="349161"/>
    <lineage>
        <taxon>Bacteria</taxon>
        <taxon>Bacillati</taxon>
        <taxon>Bacillota</taxon>
        <taxon>Clostridia</taxon>
        <taxon>Eubacteriales</taxon>
        <taxon>Peptococcaceae</taxon>
        <taxon>Desulforamulus</taxon>
    </lineage>
</organism>
<evidence type="ECO:0000313" key="8">
    <source>
        <dbReference type="EMBL" id="ABO49319.1"/>
    </source>
</evidence>
<dbReference type="PANTHER" id="PTHR21087:SF16">
    <property type="entry name" value="SHIKIMATE KINASE 1, CHLOROPLASTIC"/>
    <property type="match status" value="1"/>
</dbReference>
<sequence length="170" mass="19309">MRDKANIILIGFMGSGKSSVGSRLAKNLEFDFMDMDKEIERITQMDIPSIFKKYGEYHFRSVETALLKSLGAKEKTVISTGGGTAMCAENWKILSELGLLVHLYVTLDTAILRTGGKDRPMLQQDRGQLESMWQKRLLVYQLAEHTVDTEGRSIEEVTQYIVDFIKILKE</sequence>
<dbReference type="Proteomes" id="UP000001556">
    <property type="component" value="Chromosome"/>
</dbReference>
<evidence type="ECO:0000256" key="1">
    <source>
        <dbReference type="ARBA" id="ARBA00022605"/>
    </source>
</evidence>
<dbReference type="HOGENOM" id="CLU_057607_4_0_9"/>
<feature type="binding site" evidence="7">
    <location>
        <position position="152"/>
    </location>
    <ligand>
        <name>ATP</name>
        <dbReference type="ChEBI" id="CHEBI:30616"/>
    </ligand>
</feature>
<dbReference type="InterPro" id="IPR000623">
    <property type="entry name" value="Shikimate_kinase/TSH1"/>
</dbReference>
<evidence type="ECO:0000256" key="4">
    <source>
        <dbReference type="ARBA" id="ARBA00022777"/>
    </source>
</evidence>
<keyword evidence="9" id="KW-1185">Reference proteome</keyword>
<dbReference type="InterPro" id="IPR031322">
    <property type="entry name" value="Shikimate/glucono_kinase"/>
</dbReference>
<dbReference type="GO" id="GO:0008652">
    <property type="term" value="P:amino acid biosynthetic process"/>
    <property type="evidence" value="ECO:0007669"/>
    <property type="project" value="UniProtKB-KW"/>
</dbReference>
<dbReference type="SUPFAM" id="SSF52540">
    <property type="entry name" value="P-loop containing nucleoside triphosphate hydrolases"/>
    <property type="match status" value="1"/>
</dbReference>
<comment type="function">
    <text evidence="7">Catalyzes the specific phosphorylation of the 3-hydroxyl group of shikimic acid using ATP as a cosubstrate.</text>
</comment>
<dbReference type="GO" id="GO:0009423">
    <property type="term" value="P:chorismate biosynthetic process"/>
    <property type="evidence" value="ECO:0007669"/>
    <property type="project" value="UniProtKB-UniRule"/>
</dbReference>
<dbReference type="GO" id="GO:0005829">
    <property type="term" value="C:cytosol"/>
    <property type="evidence" value="ECO:0007669"/>
    <property type="project" value="TreeGrafter"/>
</dbReference>
<dbReference type="UniPathway" id="UPA00053">
    <property type="reaction ID" value="UER00088"/>
</dbReference>
<dbReference type="Pfam" id="PF01202">
    <property type="entry name" value="SKI"/>
    <property type="match status" value="1"/>
</dbReference>
<evidence type="ECO:0000313" key="9">
    <source>
        <dbReference type="Proteomes" id="UP000001556"/>
    </source>
</evidence>
<dbReference type="EC" id="2.7.1.71" evidence="7"/>
<dbReference type="GO" id="GO:0009073">
    <property type="term" value="P:aromatic amino acid family biosynthetic process"/>
    <property type="evidence" value="ECO:0007669"/>
    <property type="project" value="UniProtKB-KW"/>
</dbReference>
<evidence type="ECO:0000256" key="5">
    <source>
        <dbReference type="ARBA" id="ARBA00022840"/>
    </source>
</evidence>
<feature type="binding site" evidence="7">
    <location>
        <position position="60"/>
    </location>
    <ligand>
        <name>substrate</name>
    </ligand>
</feature>
<feature type="binding site" evidence="7">
    <location>
        <position position="136"/>
    </location>
    <ligand>
        <name>substrate</name>
    </ligand>
</feature>
<protein>
    <recommendedName>
        <fullName evidence="7">Shikimate kinase</fullName>
        <shortName evidence="7">SK</shortName>
        <ecNumber evidence="7">2.7.1.71</ecNumber>
    </recommendedName>
</protein>
<gene>
    <name evidence="7" type="primary">aroK</name>
    <name evidence="8" type="ordered locus">Dred_0781</name>
</gene>
<dbReference type="GO" id="GO:0005524">
    <property type="term" value="F:ATP binding"/>
    <property type="evidence" value="ECO:0007669"/>
    <property type="project" value="UniProtKB-UniRule"/>
</dbReference>
<comment type="similarity">
    <text evidence="7">Belongs to the shikimate kinase family.</text>
</comment>
<comment type="subunit">
    <text evidence="7">Monomer.</text>
</comment>
<name>A4J2L6_DESRM</name>
<comment type="subcellular location">
    <subcellularLocation>
        <location evidence="7">Cytoplasm</location>
    </subcellularLocation>
</comment>
<dbReference type="KEGG" id="drm:Dred_0781"/>
<dbReference type="STRING" id="349161.Dred_0781"/>
<feature type="binding site" evidence="7">
    <location>
        <position position="36"/>
    </location>
    <ligand>
        <name>substrate</name>
    </ligand>
</feature>
<dbReference type="InterPro" id="IPR027417">
    <property type="entry name" value="P-loop_NTPase"/>
</dbReference>
<evidence type="ECO:0000256" key="3">
    <source>
        <dbReference type="ARBA" id="ARBA00022741"/>
    </source>
</evidence>
<feature type="binding site" evidence="7">
    <location>
        <position position="119"/>
    </location>
    <ligand>
        <name>ATP</name>
        <dbReference type="ChEBI" id="CHEBI:30616"/>
    </ligand>
</feature>
<dbReference type="CDD" id="cd00464">
    <property type="entry name" value="SK"/>
    <property type="match status" value="1"/>
</dbReference>
<dbReference type="HAMAP" id="MF_00109">
    <property type="entry name" value="Shikimate_kinase"/>
    <property type="match status" value="1"/>
</dbReference>
<proteinExistence type="inferred from homology"/>
<dbReference type="OrthoDB" id="9800332at2"/>
<reference evidence="8 9" key="1">
    <citation type="submission" date="2007-03" db="EMBL/GenBank/DDBJ databases">
        <title>Complete sequence of Desulfotomaculum reducens MI-1.</title>
        <authorList>
            <consortium name="US DOE Joint Genome Institute"/>
            <person name="Copeland A."/>
            <person name="Lucas S."/>
            <person name="Lapidus A."/>
            <person name="Barry K."/>
            <person name="Detter J.C."/>
            <person name="Glavina del Rio T."/>
            <person name="Hammon N."/>
            <person name="Israni S."/>
            <person name="Dalin E."/>
            <person name="Tice H."/>
            <person name="Pitluck S."/>
            <person name="Sims D."/>
            <person name="Brettin T."/>
            <person name="Bruce D."/>
            <person name="Han C."/>
            <person name="Tapia R."/>
            <person name="Schmutz J."/>
            <person name="Larimer F."/>
            <person name="Land M."/>
            <person name="Hauser L."/>
            <person name="Kyrpides N."/>
            <person name="Kim E."/>
            <person name="Tebo B.M."/>
            <person name="Richardson P."/>
        </authorList>
    </citation>
    <scope>NUCLEOTIDE SEQUENCE [LARGE SCALE GENOMIC DNA]</scope>
    <source>
        <strain evidence="8 9">MI-1</strain>
    </source>
</reference>
<accession>A4J2L6</accession>
<keyword evidence="7" id="KW-0460">Magnesium</keyword>
<dbReference type="GO" id="GO:0000287">
    <property type="term" value="F:magnesium ion binding"/>
    <property type="evidence" value="ECO:0007669"/>
    <property type="project" value="UniProtKB-UniRule"/>
</dbReference>
<keyword evidence="1 7" id="KW-0028">Amino-acid biosynthesis</keyword>
<comment type="cofactor">
    <cofactor evidence="7">
        <name>Mg(2+)</name>
        <dbReference type="ChEBI" id="CHEBI:18420"/>
    </cofactor>
    <text evidence="7">Binds 1 Mg(2+) ion per subunit.</text>
</comment>
<evidence type="ECO:0000256" key="6">
    <source>
        <dbReference type="ARBA" id="ARBA00023141"/>
    </source>
</evidence>
<keyword evidence="2 7" id="KW-0808">Transferase</keyword>
<dbReference type="eggNOG" id="COG0703">
    <property type="taxonomic scope" value="Bacteria"/>
</dbReference>
<dbReference type="AlphaFoldDB" id="A4J2L6"/>
<evidence type="ECO:0000256" key="7">
    <source>
        <dbReference type="HAMAP-Rule" id="MF_00109"/>
    </source>
</evidence>
<dbReference type="PANTHER" id="PTHR21087">
    <property type="entry name" value="SHIKIMATE KINASE"/>
    <property type="match status" value="1"/>
</dbReference>
<dbReference type="EMBL" id="CP000612">
    <property type="protein sequence ID" value="ABO49319.1"/>
    <property type="molecule type" value="Genomic_DNA"/>
</dbReference>
<dbReference type="RefSeq" id="WP_011877154.1">
    <property type="nucleotide sequence ID" value="NC_009253.1"/>
</dbReference>
<keyword evidence="3 7" id="KW-0547">Nucleotide-binding</keyword>
<keyword evidence="7" id="KW-0963">Cytoplasm</keyword>
<comment type="pathway">
    <text evidence="7">Metabolic intermediate biosynthesis; chorismate biosynthesis; chorismate from D-erythrose 4-phosphate and phosphoenolpyruvate: step 5/7.</text>
</comment>
<feature type="binding site" evidence="7">
    <location>
        <position position="82"/>
    </location>
    <ligand>
        <name>substrate</name>
    </ligand>
</feature>
<dbReference type="GO" id="GO:0004765">
    <property type="term" value="F:shikimate kinase activity"/>
    <property type="evidence" value="ECO:0007669"/>
    <property type="project" value="UniProtKB-UniRule"/>
</dbReference>
<dbReference type="Gene3D" id="3.40.50.300">
    <property type="entry name" value="P-loop containing nucleotide triphosphate hydrolases"/>
    <property type="match status" value="1"/>
</dbReference>
<keyword evidence="7" id="KW-0479">Metal-binding</keyword>
<feature type="binding site" evidence="7">
    <location>
        <position position="18"/>
    </location>
    <ligand>
        <name>Mg(2+)</name>
        <dbReference type="ChEBI" id="CHEBI:18420"/>
    </ligand>
</feature>
<feature type="binding site" evidence="7">
    <location>
        <begin position="14"/>
        <end position="19"/>
    </location>
    <ligand>
        <name>ATP</name>
        <dbReference type="ChEBI" id="CHEBI:30616"/>
    </ligand>
</feature>
<keyword evidence="5 7" id="KW-0067">ATP-binding</keyword>
<evidence type="ECO:0000256" key="2">
    <source>
        <dbReference type="ARBA" id="ARBA00022679"/>
    </source>
</evidence>
<comment type="catalytic activity">
    <reaction evidence="7">
        <text>shikimate + ATP = 3-phosphoshikimate + ADP + H(+)</text>
        <dbReference type="Rhea" id="RHEA:13121"/>
        <dbReference type="ChEBI" id="CHEBI:15378"/>
        <dbReference type="ChEBI" id="CHEBI:30616"/>
        <dbReference type="ChEBI" id="CHEBI:36208"/>
        <dbReference type="ChEBI" id="CHEBI:145989"/>
        <dbReference type="ChEBI" id="CHEBI:456216"/>
        <dbReference type="EC" id="2.7.1.71"/>
    </reaction>
</comment>
<dbReference type="PRINTS" id="PR01100">
    <property type="entry name" value="SHIKIMTKNASE"/>
</dbReference>